<evidence type="ECO:0000313" key="3">
    <source>
        <dbReference type="Proteomes" id="UP000308197"/>
    </source>
</evidence>
<accession>A0A5C3NK17</accession>
<keyword evidence="3" id="KW-1185">Reference proteome</keyword>
<dbReference type="Proteomes" id="UP000308197">
    <property type="component" value="Unassembled WGS sequence"/>
</dbReference>
<feature type="region of interest" description="Disordered" evidence="1">
    <location>
        <begin position="46"/>
        <end position="91"/>
    </location>
</feature>
<protein>
    <submittedName>
        <fullName evidence="2">Uncharacterized protein</fullName>
    </submittedName>
</protein>
<organism evidence="2 3">
    <name type="scientific">Polyporus arcularius HHB13444</name>
    <dbReference type="NCBI Taxonomy" id="1314778"/>
    <lineage>
        <taxon>Eukaryota</taxon>
        <taxon>Fungi</taxon>
        <taxon>Dikarya</taxon>
        <taxon>Basidiomycota</taxon>
        <taxon>Agaricomycotina</taxon>
        <taxon>Agaricomycetes</taxon>
        <taxon>Polyporales</taxon>
        <taxon>Polyporaceae</taxon>
        <taxon>Polyporus</taxon>
    </lineage>
</organism>
<reference evidence="2 3" key="1">
    <citation type="journal article" date="2019" name="Nat. Ecol. Evol.">
        <title>Megaphylogeny resolves global patterns of mushroom evolution.</title>
        <authorList>
            <person name="Varga T."/>
            <person name="Krizsan K."/>
            <person name="Foldi C."/>
            <person name="Dima B."/>
            <person name="Sanchez-Garcia M."/>
            <person name="Sanchez-Ramirez S."/>
            <person name="Szollosi G.J."/>
            <person name="Szarkandi J.G."/>
            <person name="Papp V."/>
            <person name="Albert L."/>
            <person name="Andreopoulos W."/>
            <person name="Angelini C."/>
            <person name="Antonin V."/>
            <person name="Barry K.W."/>
            <person name="Bougher N.L."/>
            <person name="Buchanan P."/>
            <person name="Buyck B."/>
            <person name="Bense V."/>
            <person name="Catcheside P."/>
            <person name="Chovatia M."/>
            <person name="Cooper J."/>
            <person name="Damon W."/>
            <person name="Desjardin D."/>
            <person name="Finy P."/>
            <person name="Geml J."/>
            <person name="Haridas S."/>
            <person name="Hughes K."/>
            <person name="Justo A."/>
            <person name="Karasinski D."/>
            <person name="Kautmanova I."/>
            <person name="Kiss B."/>
            <person name="Kocsube S."/>
            <person name="Kotiranta H."/>
            <person name="LaButti K.M."/>
            <person name="Lechner B.E."/>
            <person name="Liimatainen K."/>
            <person name="Lipzen A."/>
            <person name="Lukacs Z."/>
            <person name="Mihaltcheva S."/>
            <person name="Morgado L.N."/>
            <person name="Niskanen T."/>
            <person name="Noordeloos M.E."/>
            <person name="Ohm R.A."/>
            <person name="Ortiz-Santana B."/>
            <person name="Ovrebo C."/>
            <person name="Racz N."/>
            <person name="Riley R."/>
            <person name="Savchenko A."/>
            <person name="Shiryaev A."/>
            <person name="Soop K."/>
            <person name="Spirin V."/>
            <person name="Szebenyi C."/>
            <person name="Tomsovsky M."/>
            <person name="Tulloss R.E."/>
            <person name="Uehling J."/>
            <person name="Grigoriev I.V."/>
            <person name="Vagvolgyi C."/>
            <person name="Papp T."/>
            <person name="Martin F.M."/>
            <person name="Miettinen O."/>
            <person name="Hibbett D.S."/>
            <person name="Nagy L.G."/>
        </authorList>
    </citation>
    <scope>NUCLEOTIDE SEQUENCE [LARGE SCALE GENOMIC DNA]</scope>
    <source>
        <strain evidence="2 3">HHB13444</strain>
    </source>
</reference>
<dbReference type="AlphaFoldDB" id="A0A5C3NK17"/>
<name>A0A5C3NK17_9APHY</name>
<evidence type="ECO:0000313" key="2">
    <source>
        <dbReference type="EMBL" id="TFK77826.1"/>
    </source>
</evidence>
<evidence type="ECO:0000256" key="1">
    <source>
        <dbReference type="SAM" id="MobiDB-lite"/>
    </source>
</evidence>
<dbReference type="InParanoid" id="A0A5C3NK17"/>
<gene>
    <name evidence="2" type="ORF">K466DRAFT_592980</name>
</gene>
<proteinExistence type="predicted"/>
<dbReference type="EMBL" id="ML213107">
    <property type="protein sequence ID" value="TFK77826.1"/>
    <property type="molecule type" value="Genomic_DNA"/>
</dbReference>
<sequence>MRACLPWPDTERGHCACRVCPVHHQPFSRRSYPAARFSFLGIGVVGAGPDLDSTASSPTARRRDLPSFTPLCTSSPPRHRIKTGSDQSGTV</sequence>